<evidence type="ECO:0000313" key="3">
    <source>
        <dbReference type="WBParaSite" id="PDA_v2.g6517.t1"/>
    </source>
</evidence>
<dbReference type="SMART" id="SM00225">
    <property type="entry name" value="BTB"/>
    <property type="match status" value="1"/>
</dbReference>
<dbReference type="InterPro" id="IPR011333">
    <property type="entry name" value="SKP1/BTB/POZ_sf"/>
</dbReference>
<protein>
    <submittedName>
        <fullName evidence="3">BTB domain-containing protein</fullName>
    </submittedName>
</protein>
<dbReference type="AlphaFoldDB" id="A0A914QSM0"/>
<feature type="domain" description="BTB" evidence="1">
    <location>
        <begin position="106"/>
        <end position="165"/>
    </location>
</feature>
<organism evidence="2 3">
    <name type="scientific">Panagrolaimus davidi</name>
    <dbReference type="NCBI Taxonomy" id="227884"/>
    <lineage>
        <taxon>Eukaryota</taxon>
        <taxon>Metazoa</taxon>
        <taxon>Ecdysozoa</taxon>
        <taxon>Nematoda</taxon>
        <taxon>Chromadorea</taxon>
        <taxon>Rhabditida</taxon>
        <taxon>Tylenchina</taxon>
        <taxon>Panagrolaimomorpha</taxon>
        <taxon>Panagrolaimoidea</taxon>
        <taxon>Panagrolaimidae</taxon>
        <taxon>Panagrolaimus</taxon>
    </lineage>
</organism>
<dbReference type="Pfam" id="PF00651">
    <property type="entry name" value="BTB"/>
    <property type="match status" value="1"/>
</dbReference>
<dbReference type="InterPro" id="IPR000210">
    <property type="entry name" value="BTB/POZ_dom"/>
</dbReference>
<proteinExistence type="predicted"/>
<reference evidence="3" key="1">
    <citation type="submission" date="2022-11" db="UniProtKB">
        <authorList>
            <consortium name="WormBaseParasite"/>
        </authorList>
    </citation>
    <scope>IDENTIFICATION</scope>
</reference>
<dbReference type="SUPFAM" id="SSF54695">
    <property type="entry name" value="POZ domain"/>
    <property type="match status" value="1"/>
</dbReference>
<dbReference type="PROSITE" id="PS50097">
    <property type="entry name" value="BTB"/>
    <property type="match status" value="1"/>
</dbReference>
<evidence type="ECO:0000313" key="2">
    <source>
        <dbReference type="Proteomes" id="UP000887578"/>
    </source>
</evidence>
<accession>A0A914QSM0</accession>
<sequence>MDSKNEEKTGLYLSTEIGKEKKIVAVYDFNINTLNYGIEQIFEKSGGWGYFLCSTADLFDPLKGFIVDGFLTINFNGILIKESNKFITLNCKNGVAPKRYFKMNDKSFKIVVDIEKIQVHKQVLKDASPVWAGMLESRMKESIENKMEIKDFEFKIVEAAIKICYRLNGPRKFTFEEMLLLYRFADKYQIQFIMDMVENYLVTQISPANIIHLIKFSSPDSLNVKNLYQNCIKFFKNCNYWLRFFG</sequence>
<evidence type="ECO:0000259" key="1">
    <source>
        <dbReference type="PROSITE" id="PS50097"/>
    </source>
</evidence>
<dbReference type="PANTHER" id="PTHR24413">
    <property type="entry name" value="SPECKLE-TYPE POZ PROTEIN"/>
    <property type="match status" value="1"/>
</dbReference>
<name>A0A914QSM0_9BILA</name>
<dbReference type="Gene3D" id="3.30.710.10">
    <property type="entry name" value="Potassium Channel Kv1.1, Chain A"/>
    <property type="match status" value="1"/>
</dbReference>
<dbReference type="Proteomes" id="UP000887578">
    <property type="component" value="Unplaced"/>
</dbReference>
<dbReference type="WBParaSite" id="PDA_v2.g6517.t1">
    <property type="protein sequence ID" value="PDA_v2.g6517.t1"/>
    <property type="gene ID" value="PDA_v2.g6517"/>
</dbReference>
<keyword evidence="2" id="KW-1185">Reference proteome</keyword>